<reference evidence="1" key="1">
    <citation type="submission" date="2018-02" db="EMBL/GenBank/DDBJ databases">
        <title>Rhizophora mucronata_Transcriptome.</title>
        <authorList>
            <person name="Meera S.P."/>
            <person name="Sreeshan A."/>
            <person name="Augustine A."/>
        </authorList>
    </citation>
    <scope>NUCLEOTIDE SEQUENCE</scope>
    <source>
        <tissue evidence="1">Leaf</tissue>
    </source>
</reference>
<name>A0A2P2QGK7_RHIMU</name>
<organism evidence="1">
    <name type="scientific">Rhizophora mucronata</name>
    <name type="common">Asiatic mangrove</name>
    <dbReference type="NCBI Taxonomy" id="61149"/>
    <lineage>
        <taxon>Eukaryota</taxon>
        <taxon>Viridiplantae</taxon>
        <taxon>Streptophyta</taxon>
        <taxon>Embryophyta</taxon>
        <taxon>Tracheophyta</taxon>
        <taxon>Spermatophyta</taxon>
        <taxon>Magnoliopsida</taxon>
        <taxon>eudicotyledons</taxon>
        <taxon>Gunneridae</taxon>
        <taxon>Pentapetalae</taxon>
        <taxon>rosids</taxon>
        <taxon>fabids</taxon>
        <taxon>Malpighiales</taxon>
        <taxon>Rhizophoraceae</taxon>
        <taxon>Rhizophora</taxon>
    </lineage>
</organism>
<protein>
    <submittedName>
        <fullName evidence="1">Uncharacterized protein</fullName>
    </submittedName>
</protein>
<dbReference type="AlphaFoldDB" id="A0A2P2QGK7"/>
<dbReference type="EMBL" id="GGEC01085582">
    <property type="protein sequence ID" value="MBX66066.1"/>
    <property type="molecule type" value="Transcribed_RNA"/>
</dbReference>
<proteinExistence type="predicted"/>
<sequence>MFNVELKILTTINLLQYIH</sequence>
<accession>A0A2P2QGK7</accession>
<evidence type="ECO:0000313" key="1">
    <source>
        <dbReference type="EMBL" id="MBX66066.1"/>
    </source>
</evidence>